<comment type="caution">
    <text evidence="1">The sequence shown here is derived from an EMBL/GenBank/DDBJ whole genome shotgun (WGS) entry which is preliminary data.</text>
</comment>
<sequence>MGHRLSGHMIATYACAHLTGPCLNRSLTVDGIEPFGSADECFTLDCYSDHSSIRLWCILDDAGDVVQGGLVPDTQSYNGLGGGDNHIIFKGGFIVDLSGFYSSQRSYTAKGEPQNHLPADKHHALLQKRPHSHLFCDGSLAEMAGAENRGSVAAIFGRAA</sequence>
<protein>
    <submittedName>
        <fullName evidence="1">Uncharacterized protein</fullName>
    </submittedName>
</protein>
<dbReference type="Proteomes" id="UP000269689">
    <property type="component" value="Unassembled WGS sequence"/>
</dbReference>
<dbReference type="PROSITE" id="PS51257">
    <property type="entry name" value="PROKAR_LIPOPROTEIN"/>
    <property type="match status" value="1"/>
</dbReference>
<dbReference type="AlphaFoldDB" id="A0A3N4UXQ7"/>
<accession>A0A3N4UXQ7</accession>
<reference evidence="1 2" key="1">
    <citation type="submission" date="2018-11" db="EMBL/GenBank/DDBJ databases">
        <title>Genomic Encyclopedia of Type Strains, Phase IV (KMG-IV): sequencing the most valuable type-strain genomes for metagenomic binning, comparative biology and taxonomic classification.</title>
        <authorList>
            <person name="Goeker M."/>
        </authorList>
    </citation>
    <scope>NUCLEOTIDE SEQUENCE [LARGE SCALE GENOMIC DNA]</scope>
    <source>
        <strain evidence="1 2">DSM 104731</strain>
    </source>
</reference>
<evidence type="ECO:0000313" key="1">
    <source>
        <dbReference type="EMBL" id="RPE66380.1"/>
    </source>
</evidence>
<dbReference type="RefSeq" id="WP_123793135.1">
    <property type="nucleotide sequence ID" value="NZ_RKQK01000003.1"/>
</dbReference>
<organism evidence="1 2">
    <name type="scientific">Pacificibacter maritimus</name>
    <dbReference type="NCBI Taxonomy" id="762213"/>
    <lineage>
        <taxon>Bacteria</taxon>
        <taxon>Pseudomonadati</taxon>
        <taxon>Pseudomonadota</taxon>
        <taxon>Alphaproteobacteria</taxon>
        <taxon>Rhodobacterales</taxon>
        <taxon>Roseobacteraceae</taxon>
        <taxon>Pacificibacter</taxon>
    </lineage>
</organism>
<gene>
    <name evidence="1" type="ORF">EDD53_2082</name>
</gene>
<name>A0A3N4UXQ7_9RHOB</name>
<keyword evidence="2" id="KW-1185">Reference proteome</keyword>
<evidence type="ECO:0000313" key="2">
    <source>
        <dbReference type="Proteomes" id="UP000269689"/>
    </source>
</evidence>
<dbReference type="EMBL" id="RKQK01000003">
    <property type="protein sequence ID" value="RPE66380.1"/>
    <property type="molecule type" value="Genomic_DNA"/>
</dbReference>
<proteinExistence type="predicted"/>